<keyword evidence="1" id="KW-1185">Reference proteome</keyword>
<proteinExistence type="predicted"/>
<organism evidence="1 2">
    <name type="scientific">Parascaris univalens</name>
    <name type="common">Nematode worm</name>
    <dbReference type="NCBI Taxonomy" id="6257"/>
    <lineage>
        <taxon>Eukaryota</taxon>
        <taxon>Metazoa</taxon>
        <taxon>Ecdysozoa</taxon>
        <taxon>Nematoda</taxon>
        <taxon>Chromadorea</taxon>
        <taxon>Rhabditida</taxon>
        <taxon>Spirurina</taxon>
        <taxon>Ascaridomorpha</taxon>
        <taxon>Ascaridoidea</taxon>
        <taxon>Ascarididae</taxon>
        <taxon>Parascaris</taxon>
    </lineage>
</organism>
<evidence type="ECO:0000313" key="1">
    <source>
        <dbReference type="Proteomes" id="UP000887569"/>
    </source>
</evidence>
<reference evidence="2" key="1">
    <citation type="submission" date="2022-11" db="UniProtKB">
        <authorList>
            <consortium name="WormBaseParasite"/>
        </authorList>
    </citation>
    <scope>IDENTIFICATION</scope>
</reference>
<dbReference type="AlphaFoldDB" id="A0A915BID8"/>
<protein>
    <submittedName>
        <fullName evidence="2">Uncharacterized protein</fullName>
    </submittedName>
</protein>
<accession>A0A915BID8</accession>
<dbReference type="WBParaSite" id="PgR041_g092_t02">
    <property type="protein sequence ID" value="PgR041_g092_t02"/>
    <property type="gene ID" value="PgR041_g092"/>
</dbReference>
<evidence type="ECO:0000313" key="2">
    <source>
        <dbReference type="WBParaSite" id="PgR041_g092_t02"/>
    </source>
</evidence>
<dbReference type="Proteomes" id="UP000887569">
    <property type="component" value="Unplaced"/>
</dbReference>
<name>A0A915BID8_PARUN</name>
<sequence length="70" mass="8034">MMLKVPHRMLAISSTANSMISNHSSQTMNRLISLNLYVSFKFCCLFSSKRVISLHRKIGELLVYLRICIS</sequence>